<reference evidence="2" key="1">
    <citation type="submission" date="2021-02" db="EMBL/GenBank/DDBJ databases">
        <authorList>
            <person name="Cremers G."/>
            <person name="Picone N."/>
        </authorList>
    </citation>
    <scope>NUCLEOTIDE SEQUENCE</scope>
    <source>
        <strain evidence="2">PQ17</strain>
    </source>
</reference>
<dbReference type="Proteomes" id="UP000663859">
    <property type="component" value="Unassembled WGS sequence"/>
</dbReference>
<comment type="caution">
    <text evidence="2">The sequence shown here is derived from an EMBL/GenBank/DDBJ whole genome shotgun (WGS) entry which is preliminary data.</text>
</comment>
<dbReference type="AlphaFoldDB" id="A0A8J2BN45"/>
<evidence type="ECO:0000313" key="3">
    <source>
        <dbReference type="Proteomes" id="UP000663859"/>
    </source>
</evidence>
<name>A0A8J2BN45_9BACT</name>
<evidence type="ECO:0000256" key="1">
    <source>
        <dbReference type="SAM" id="MobiDB-lite"/>
    </source>
</evidence>
<keyword evidence="3" id="KW-1185">Reference proteome</keyword>
<sequence length="45" mass="4881">MCEEVLNVSSRHVYPGPPCRSRREDVPGSGGSAVLPGEEKVKTRN</sequence>
<organism evidence="2 3">
    <name type="scientific">Candidatus Methylacidithermus pantelleriae</name>
    <dbReference type="NCBI Taxonomy" id="2744239"/>
    <lineage>
        <taxon>Bacteria</taxon>
        <taxon>Pseudomonadati</taxon>
        <taxon>Verrucomicrobiota</taxon>
        <taxon>Methylacidiphilae</taxon>
        <taxon>Methylacidiphilales</taxon>
        <taxon>Methylacidiphilaceae</taxon>
        <taxon>Candidatus Methylacidithermus</taxon>
    </lineage>
</organism>
<dbReference type="EMBL" id="CAJNOB010000059">
    <property type="protein sequence ID" value="CAF0704262.1"/>
    <property type="molecule type" value="Genomic_DNA"/>
</dbReference>
<protein>
    <submittedName>
        <fullName evidence="2">Uncharacterized protein</fullName>
    </submittedName>
</protein>
<gene>
    <name evidence="2" type="ORF">MPNT_620004</name>
</gene>
<accession>A0A8J2BN45</accession>
<evidence type="ECO:0000313" key="2">
    <source>
        <dbReference type="EMBL" id="CAF0704262.1"/>
    </source>
</evidence>
<feature type="region of interest" description="Disordered" evidence="1">
    <location>
        <begin position="1"/>
        <end position="45"/>
    </location>
</feature>
<proteinExistence type="predicted"/>